<feature type="signal peptide" evidence="1">
    <location>
        <begin position="1"/>
        <end position="32"/>
    </location>
</feature>
<protein>
    <recommendedName>
        <fullName evidence="4">Secreted protein</fullName>
    </recommendedName>
</protein>
<organism evidence="2 3">
    <name type="scientific">Actinokineospora auranticolor</name>
    <dbReference type="NCBI Taxonomy" id="155976"/>
    <lineage>
        <taxon>Bacteria</taxon>
        <taxon>Bacillati</taxon>
        <taxon>Actinomycetota</taxon>
        <taxon>Actinomycetes</taxon>
        <taxon>Pseudonocardiales</taxon>
        <taxon>Pseudonocardiaceae</taxon>
        <taxon>Actinokineospora</taxon>
    </lineage>
</organism>
<reference evidence="2 3" key="1">
    <citation type="submission" date="2018-02" db="EMBL/GenBank/DDBJ databases">
        <title>Genomic Encyclopedia of Archaeal and Bacterial Type Strains, Phase II (KMG-II): from individual species to whole genera.</title>
        <authorList>
            <person name="Goeker M."/>
        </authorList>
    </citation>
    <scope>NUCLEOTIDE SEQUENCE [LARGE SCALE GENOMIC DNA]</scope>
    <source>
        <strain evidence="2 3">YU 961-1</strain>
    </source>
</reference>
<dbReference type="RefSeq" id="WP_104475797.1">
    <property type="nucleotide sequence ID" value="NZ_CP154825.1"/>
</dbReference>
<proteinExistence type="predicted"/>
<accession>A0A2S6H098</accession>
<dbReference type="EMBL" id="PTIX01000001">
    <property type="protein sequence ID" value="PPK70905.1"/>
    <property type="molecule type" value="Genomic_DNA"/>
</dbReference>
<dbReference type="AlphaFoldDB" id="A0A2S6H098"/>
<keyword evidence="1" id="KW-0732">Signal</keyword>
<gene>
    <name evidence="2" type="ORF">CLV40_10191</name>
</gene>
<name>A0A2S6H098_9PSEU</name>
<dbReference type="Proteomes" id="UP000239203">
    <property type="component" value="Unassembled WGS sequence"/>
</dbReference>
<evidence type="ECO:0000313" key="3">
    <source>
        <dbReference type="Proteomes" id="UP000239203"/>
    </source>
</evidence>
<evidence type="ECO:0000313" key="2">
    <source>
        <dbReference type="EMBL" id="PPK70905.1"/>
    </source>
</evidence>
<sequence length="150" mass="15214">MAGRGKRLGQAVLAVALGAAGIAVVPAGTAWACGGTQSSGTVGDDVAAASYSITVERCGDGQAQVTGTVYDKGCDSRSAKVQVTVQDYRGSGNYVTLWTKSATATNGCGTNATYSLTGPSAGSVGGYVKVETWAYNTWGSSTHRTFGYSY</sequence>
<comment type="caution">
    <text evidence="2">The sequence shown here is derived from an EMBL/GenBank/DDBJ whole genome shotgun (WGS) entry which is preliminary data.</text>
</comment>
<evidence type="ECO:0008006" key="4">
    <source>
        <dbReference type="Google" id="ProtNLM"/>
    </source>
</evidence>
<keyword evidence="3" id="KW-1185">Reference proteome</keyword>
<evidence type="ECO:0000256" key="1">
    <source>
        <dbReference type="SAM" id="SignalP"/>
    </source>
</evidence>
<feature type="chain" id="PRO_5015740124" description="Secreted protein" evidence="1">
    <location>
        <begin position="33"/>
        <end position="150"/>
    </location>
</feature>